<evidence type="ECO:0000256" key="7">
    <source>
        <dbReference type="ARBA" id="ARBA00022909"/>
    </source>
</evidence>
<name>A0ABW7IX58_9VIBR</name>
<dbReference type="PANTHER" id="PTHR43071:SF2">
    <property type="entry name" value="2-AMINO-4-HYDROXY-6-HYDROXYMETHYLDIHYDROPTERIDINE PYROPHOSPHOKINASE"/>
    <property type="match status" value="1"/>
</dbReference>
<evidence type="ECO:0000256" key="5">
    <source>
        <dbReference type="ARBA" id="ARBA00022777"/>
    </source>
</evidence>
<dbReference type="NCBIfam" id="TIGR01498">
    <property type="entry name" value="folK"/>
    <property type="match status" value="1"/>
</dbReference>
<accession>A0ABW7IX58</accession>
<organism evidence="9 10">
    <name type="scientific">Vibrio rumoiensis</name>
    <dbReference type="NCBI Taxonomy" id="76258"/>
    <lineage>
        <taxon>Bacteria</taxon>
        <taxon>Pseudomonadati</taxon>
        <taxon>Pseudomonadota</taxon>
        <taxon>Gammaproteobacteria</taxon>
        <taxon>Vibrionales</taxon>
        <taxon>Vibrionaceae</taxon>
        <taxon>Vibrio</taxon>
    </lineage>
</organism>
<evidence type="ECO:0000313" key="9">
    <source>
        <dbReference type="EMBL" id="MFH0265986.1"/>
    </source>
</evidence>
<comment type="pathway">
    <text evidence="1">Cofactor biosynthesis; tetrahydrofolate biosynthesis; 2-amino-4-hydroxy-6-hydroxymethyl-7,8-dihydropteridine diphosphate from 7,8-dihydroneopterin triphosphate: step 4/4.</text>
</comment>
<dbReference type="SUPFAM" id="SSF55083">
    <property type="entry name" value="6-hydroxymethyl-7,8-dihydropterin pyrophosphokinase, HPPK"/>
    <property type="match status" value="1"/>
</dbReference>
<evidence type="ECO:0000313" key="10">
    <source>
        <dbReference type="Proteomes" id="UP001607151"/>
    </source>
</evidence>
<gene>
    <name evidence="9" type="primary">folK</name>
    <name evidence="9" type="ORF">ACGRQ9_11010</name>
</gene>
<keyword evidence="7" id="KW-0289">Folate biosynthesis</keyword>
<evidence type="ECO:0000256" key="3">
    <source>
        <dbReference type="ARBA" id="ARBA00022679"/>
    </source>
</evidence>
<dbReference type="CDD" id="cd00483">
    <property type="entry name" value="HPPK"/>
    <property type="match status" value="1"/>
</dbReference>
<dbReference type="InterPro" id="IPR035907">
    <property type="entry name" value="Hppk_sf"/>
</dbReference>
<keyword evidence="6" id="KW-0067">ATP-binding</keyword>
<evidence type="ECO:0000256" key="1">
    <source>
        <dbReference type="ARBA" id="ARBA00005051"/>
    </source>
</evidence>
<dbReference type="Proteomes" id="UP001607151">
    <property type="component" value="Unassembled WGS sequence"/>
</dbReference>
<feature type="domain" description="7,8-dihydro-6-hydroxymethylpterin-pyrophosphokinase" evidence="8">
    <location>
        <begin position="5"/>
        <end position="128"/>
    </location>
</feature>
<evidence type="ECO:0000256" key="6">
    <source>
        <dbReference type="ARBA" id="ARBA00022840"/>
    </source>
</evidence>
<keyword evidence="10" id="KW-1185">Reference proteome</keyword>
<evidence type="ECO:0000256" key="2">
    <source>
        <dbReference type="ARBA" id="ARBA00013253"/>
    </source>
</evidence>
<keyword evidence="4" id="KW-0547">Nucleotide-binding</keyword>
<proteinExistence type="predicted"/>
<reference evidence="9 10" key="1">
    <citation type="submission" date="2024-10" db="EMBL/GenBank/DDBJ databases">
        <authorList>
            <person name="Yibar A."/>
            <person name="Saticioglu I.B."/>
            <person name="Duman M."/>
            <person name="Ajmi N."/>
            <person name="Gurler F."/>
            <person name="Ay H."/>
            <person name="Onuk E."/>
            <person name="Guler S."/>
            <person name="Romalde J.L."/>
        </authorList>
    </citation>
    <scope>NUCLEOTIDE SEQUENCE [LARGE SCALE GENOMIC DNA]</scope>
    <source>
        <strain evidence="9 10">14-MA-B</strain>
    </source>
</reference>
<keyword evidence="5" id="KW-0418">Kinase</keyword>
<evidence type="ECO:0000259" key="8">
    <source>
        <dbReference type="Pfam" id="PF01288"/>
    </source>
</evidence>
<dbReference type="RefSeq" id="WP_394607922.1">
    <property type="nucleotide sequence ID" value="NZ_JBIHSN010000002.1"/>
</dbReference>
<dbReference type="Pfam" id="PF01288">
    <property type="entry name" value="HPPK"/>
    <property type="match status" value="1"/>
</dbReference>
<keyword evidence="3 9" id="KW-0808">Transferase</keyword>
<dbReference type="InterPro" id="IPR000550">
    <property type="entry name" value="Hppk"/>
</dbReference>
<protein>
    <recommendedName>
        <fullName evidence="2">2-amino-4-hydroxy-6-hydroxymethyldihydropteridine diphosphokinase</fullName>
        <ecNumber evidence="2">2.7.6.3</ecNumber>
    </recommendedName>
</protein>
<dbReference type="EC" id="2.7.6.3" evidence="2"/>
<comment type="caution">
    <text evidence="9">The sequence shown here is derived from an EMBL/GenBank/DDBJ whole genome shotgun (WGS) entry which is preliminary data.</text>
</comment>
<sequence>MTLSYIGVGSNLEPEKHVKAAFEELSLLGMLRTSTVYQCQPVGFDSHAFYNLVFELKTSLSLSELQAQLRKIELRWGRAIDAQKFQDRTLDLDILLYGSVVSNVKPVLPRPDIFNYEFVLQPLYELCPDLAIPGDGRTIEQLWRGFEGKGSLQAVPFDFAC</sequence>
<dbReference type="GO" id="GO:0003848">
    <property type="term" value="F:2-amino-4-hydroxy-6-hydroxymethyldihydropteridine diphosphokinase activity"/>
    <property type="evidence" value="ECO:0007669"/>
    <property type="project" value="UniProtKB-EC"/>
</dbReference>
<evidence type="ECO:0000256" key="4">
    <source>
        <dbReference type="ARBA" id="ARBA00022741"/>
    </source>
</evidence>
<dbReference type="PANTHER" id="PTHR43071">
    <property type="entry name" value="2-AMINO-4-HYDROXY-6-HYDROXYMETHYLDIHYDROPTERIDINE PYROPHOSPHOKINASE"/>
    <property type="match status" value="1"/>
</dbReference>
<dbReference type="Gene3D" id="3.30.70.560">
    <property type="entry name" value="7,8-Dihydro-6-hydroxymethylpterin-pyrophosphokinase HPPK"/>
    <property type="match status" value="1"/>
</dbReference>
<dbReference type="EMBL" id="JBIHSN010000002">
    <property type="protein sequence ID" value="MFH0265986.1"/>
    <property type="molecule type" value="Genomic_DNA"/>
</dbReference>